<name>A0A840EFY6_9BACT</name>
<keyword evidence="3" id="KW-1185">Reference proteome</keyword>
<dbReference type="PANTHER" id="PTHR36966">
    <property type="entry name" value="REP-ASSOCIATED TYROSINE TRANSPOSASE"/>
    <property type="match status" value="1"/>
</dbReference>
<reference evidence="2 3" key="1">
    <citation type="submission" date="2020-08" db="EMBL/GenBank/DDBJ databases">
        <title>Genomic Encyclopedia of Type Strains, Phase IV (KMG-IV): sequencing the most valuable type-strain genomes for metagenomic binning, comparative biology and taxonomic classification.</title>
        <authorList>
            <person name="Goeker M."/>
        </authorList>
    </citation>
    <scope>NUCLEOTIDE SEQUENCE [LARGE SCALE GENOMIC DNA]</scope>
    <source>
        <strain evidence="2 3">DSM 105137</strain>
    </source>
</reference>
<dbReference type="RefSeq" id="WP_183497058.1">
    <property type="nucleotide sequence ID" value="NZ_JACIFF010000010.1"/>
</dbReference>
<dbReference type="AlphaFoldDB" id="A0A840EFY6"/>
<dbReference type="InterPro" id="IPR052715">
    <property type="entry name" value="RAYT_transposase"/>
</dbReference>
<protein>
    <submittedName>
        <fullName evidence="2">REP element-mobilizing transposase RayT</fullName>
    </submittedName>
</protein>
<evidence type="ECO:0000259" key="1">
    <source>
        <dbReference type="SMART" id="SM01321"/>
    </source>
</evidence>
<dbReference type="InterPro" id="IPR036515">
    <property type="entry name" value="Transposase_17_sf"/>
</dbReference>
<organism evidence="2 3">
    <name type="scientific">Neolewinella aquimaris</name>
    <dbReference type="NCBI Taxonomy" id="1835722"/>
    <lineage>
        <taxon>Bacteria</taxon>
        <taxon>Pseudomonadati</taxon>
        <taxon>Bacteroidota</taxon>
        <taxon>Saprospiria</taxon>
        <taxon>Saprospirales</taxon>
        <taxon>Lewinellaceae</taxon>
        <taxon>Neolewinella</taxon>
    </lineage>
</organism>
<dbReference type="PANTHER" id="PTHR36966:SF1">
    <property type="entry name" value="REP-ASSOCIATED TYROSINE TRANSPOSASE"/>
    <property type="match status" value="1"/>
</dbReference>
<dbReference type="GO" id="GO:0006313">
    <property type="term" value="P:DNA transposition"/>
    <property type="evidence" value="ECO:0007669"/>
    <property type="project" value="InterPro"/>
</dbReference>
<proteinExistence type="predicted"/>
<dbReference type="Proteomes" id="UP000576209">
    <property type="component" value="Unassembled WGS sequence"/>
</dbReference>
<dbReference type="GO" id="GO:0043565">
    <property type="term" value="F:sequence-specific DNA binding"/>
    <property type="evidence" value="ECO:0007669"/>
    <property type="project" value="TreeGrafter"/>
</dbReference>
<dbReference type="EMBL" id="JACIFF010000010">
    <property type="protein sequence ID" value="MBB4080828.1"/>
    <property type="molecule type" value="Genomic_DNA"/>
</dbReference>
<dbReference type="SMART" id="SM01321">
    <property type="entry name" value="Y1_Tnp"/>
    <property type="match status" value="1"/>
</dbReference>
<comment type="caution">
    <text evidence="2">The sequence shown here is derived from an EMBL/GenBank/DDBJ whole genome shotgun (WGS) entry which is preliminary data.</text>
</comment>
<dbReference type="Pfam" id="PF01797">
    <property type="entry name" value="Y1_Tnp"/>
    <property type="match status" value="1"/>
</dbReference>
<sequence length="209" mass="24082">MQENTGKLPHRPFRHIPMHVVYRLKGSLPVNVIERLRQERSRLYANRGNDKAGSEIAQEEFEVLLDNALHTESNGPYHLSDPAIATAVLDSWHFIAERLGLFIYAICVMSNHVHVIARSASGEDIDAGLIMGRHKSFTGKLCNRIMGQPSGPFWEVSYFDRDIRAGTFDTVMWYVLNNPVKCNLVAHWEDWPWTYLNPEFDALYRRSKQ</sequence>
<gene>
    <name evidence="2" type="ORF">GGR28_003467</name>
</gene>
<evidence type="ECO:0000313" key="3">
    <source>
        <dbReference type="Proteomes" id="UP000576209"/>
    </source>
</evidence>
<accession>A0A840EFY6</accession>
<dbReference type="Gene3D" id="3.30.70.1290">
    <property type="entry name" value="Transposase IS200-like"/>
    <property type="match status" value="1"/>
</dbReference>
<dbReference type="InterPro" id="IPR002686">
    <property type="entry name" value="Transposase_17"/>
</dbReference>
<dbReference type="GO" id="GO:0004803">
    <property type="term" value="F:transposase activity"/>
    <property type="evidence" value="ECO:0007669"/>
    <property type="project" value="InterPro"/>
</dbReference>
<evidence type="ECO:0000313" key="2">
    <source>
        <dbReference type="EMBL" id="MBB4080828.1"/>
    </source>
</evidence>
<dbReference type="SUPFAM" id="SSF143422">
    <property type="entry name" value="Transposase IS200-like"/>
    <property type="match status" value="1"/>
</dbReference>
<feature type="domain" description="Transposase IS200-like" evidence="1">
    <location>
        <begin position="72"/>
        <end position="178"/>
    </location>
</feature>